<dbReference type="InterPro" id="IPR002125">
    <property type="entry name" value="CMP_dCMP_dom"/>
</dbReference>
<evidence type="ECO:0000313" key="4">
    <source>
        <dbReference type="EMBL" id="NRN66863.1"/>
    </source>
</evidence>
<keyword evidence="5" id="KW-1185">Reference proteome</keyword>
<sequence>MANSRTCEEKAGLDMAPHKAINFWTSVNPAWQECFLLAWQSFQARSIPVGAALADADGTIVARGRNRWNENSGPQGQLAGSNLAHAEVNALARLSPGDYSDHVLYTTLEPCFLCTAALRHSHVGTVRFAAPDPAWHGIDQLPRLNHNIARRWPLREGPAGGPLQTFAAVLHLVSAVERDIQSTIDSHWPVMPGAVRLARELAGPKADDLRGMPLVSALRAVWTSLIRLSTPGRD</sequence>
<feature type="domain" description="CMP/dCMP-type deaminase" evidence="3">
    <location>
        <begin position="25"/>
        <end position="141"/>
    </location>
</feature>
<gene>
    <name evidence="4" type="ORF">GC106_40960</name>
</gene>
<dbReference type="PROSITE" id="PS00903">
    <property type="entry name" value="CYT_DCMP_DEAMINASES_1"/>
    <property type="match status" value="1"/>
</dbReference>
<evidence type="ECO:0000256" key="2">
    <source>
        <dbReference type="ARBA" id="ARBA00022833"/>
    </source>
</evidence>
<protein>
    <submittedName>
        <fullName evidence="4">Nucleoside deaminase</fullName>
    </submittedName>
</protein>
<evidence type="ECO:0000313" key="5">
    <source>
        <dbReference type="Proteomes" id="UP000763557"/>
    </source>
</evidence>
<evidence type="ECO:0000256" key="1">
    <source>
        <dbReference type="ARBA" id="ARBA00022723"/>
    </source>
</evidence>
<dbReference type="PANTHER" id="PTHR11079:SF179">
    <property type="entry name" value="TRNA(ADENINE(34)) DEAMINASE, CHLOROPLASTIC"/>
    <property type="match status" value="1"/>
</dbReference>
<dbReference type="PROSITE" id="PS51747">
    <property type="entry name" value="CYT_DCMP_DEAMINASES_2"/>
    <property type="match status" value="1"/>
</dbReference>
<dbReference type="EMBL" id="JAAATY010000012">
    <property type="protein sequence ID" value="NRN66863.1"/>
    <property type="molecule type" value="Genomic_DNA"/>
</dbReference>
<dbReference type="CDD" id="cd01285">
    <property type="entry name" value="nucleoside_deaminase"/>
    <property type="match status" value="1"/>
</dbReference>
<dbReference type="Pfam" id="PF00383">
    <property type="entry name" value="dCMP_cyt_deam_1"/>
    <property type="match status" value="1"/>
</dbReference>
<dbReference type="InterPro" id="IPR016193">
    <property type="entry name" value="Cytidine_deaminase-like"/>
</dbReference>
<dbReference type="Gene3D" id="3.40.140.10">
    <property type="entry name" value="Cytidine Deaminase, domain 2"/>
    <property type="match status" value="1"/>
</dbReference>
<dbReference type="SUPFAM" id="SSF53927">
    <property type="entry name" value="Cytidine deaminase-like"/>
    <property type="match status" value="1"/>
</dbReference>
<dbReference type="Proteomes" id="UP000763557">
    <property type="component" value="Unassembled WGS sequence"/>
</dbReference>
<keyword evidence="2" id="KW-0862">Zinc</keyword>
<name>A0ABX2F679_9PSEU</name>
<proteinExistence type="predicted"/>
<dbReference type="PANTHER" id="PTHR11079">
    <property type="entry name" value="CYTOSINE DEAMINASE FAMILY MEMBER"/>
    <property type="match status" value="1"/>
</dbReference>
<organism evidence="4 5">
    <name type="scientific">Kibdelosporangium persicum</name>
    <dbReference type="NCBI Taxonomy" id="2698649"/>
    <lineage>
        <taxon>Bacteria</taxon>
        <taxon>Bacillati</taxon>
        <taxon>Actinomycetota</taxon>
        <taxon>Actinomycetes</taxon>
        <taxon>Pseudonocardiales</taxon>
        <taxon>Pseudonocardiaceae</taxon>
        <taxon>Kibdelosporangium</taxon>
    </lineage>
</organism>
<keyword evidence="1" id="KW-0479">Metal-binding</keyword>
<reference evidence="4 5" key="1">
    <citation type="submission" date="2020-01" db="EMBL/GenBank/DDBJ databases">
        <title>Kibdelosporangium persica a novel Actinomycetes from a hot desert in Iran.</title>
        <authorList>
            <person name="Safaei N."/>
            <person name="Zaburannyi N."/>
            <person name="Mueller R."/>
            <person name="Wink J."/>
        </authorList>
    </citation>
    <scope>NUCLEOTIDE SEQUENCE [LARGE SCALE GENOMIC DNA]</scope>
    <source>
        <strain evidence="4 5">4NS15</strain>
    </source>
</reference>
<evidence type="ECO:0000259" key="3">
    <source>
        <dbReference type="PROSITE" id="PS51747"/>
    </source>
</evidence>
<comment type="caution">
    <text evidence="4">The sequence shown here is derived from an EMBL/GenBank/DDBJ whole genome shotgun (WGS) entry which is preliminary data.</text>
</comment>
<accession>A0ABX2F679</accession>
<dbReference type="InterPro" id="IPR016192">
    <property type="entry name" value="APOBEC/CMP_deaminase_Zn-bd"/>
</dbReference>